<comment type="caution">
    <text evidence="2">The sequence shown here is derived from an EMBL/GenBank/DDBJ whole genome shotgun (WGS) entry which is preliminary data.</text>
</comment>
<reference evidence="2" key="1">
    <citation type="submission" date="2023-10" db="EMBL/GenBank/DDBJ databases">
        <title>Genome assembly of Pristionchus species.</title>
        <authorList>
            <person name="Yoshida K."/>
            <person name="Sommer R.J."/>
        </authorList>
    </citation>
    <scope>NUCLEOTIDE SEQUENCE</scope>
    <source>
        <strain evidence="2">RS5133</strain>
    </source>
</reference>
<dbReference type="EMBL" id="BTSY01000005">
    <property type="protein sequence ID" value="GMT27273.1"/>
    <property type="molecule type" value="Genomic_DNA"/>
</dbReference>
<proteinExistence type="predicted"/>
<keyword evidence="1" id="KW-1133">Transmembrane helix</keyword>
<dbReference type="Proteomes" id="UP001432322">
    <property type="component" value="Unassembled WGS sequence"/>
</dbReference>
<keyword evidence="1" id="KW-0812">Transmembrane</keyword>
<keyword evidence="3" id="KW-1185">Reference proteome</keyword>
<evidence type="ECO:0000313" key="2">
    <source>
        <dbReference type="EMBL" id="GMT27273.1"/>
    </source>
</evidence>
<keyword evidence="1" id="KW-0472">Membrane</keyword>
<accession>A0AAV5W6W1</accession>
<organism evidence="2 3">
    <name type="scientific">Pristionchus fissidentatus</name>
    <dbReference type="NCBI Taxonomy" id="1538716"/>
    <lineage>
        <taxon>Eukaryota</taxon>
        <taxon>Metazoa</taxon>
        <taxon>Ecdysozoa</taxon>
        <taxon>Nematoda</taxon>
        <taxon>Chromadorea</taxon>
        <taxon>Rhabditida</taxon>
        <taxon>Rhabditina</taxon>
        <taxon>Diplogasteromorpha</taxon>
        <taxon>Diplogasteroidea</taxon>
        <taxon>Neodiplogasteridae</taxon>
        <taxon>Pristionchus</taxon>
    </lineage>
</organism>
<feature type="transmembrane region" description="Helical" evidence="1">
    <location>
        <begin position="78"/>
        <end position="97"/>
    </location>
</feature>
<protein>
    <submittedName>
        <fullName evidence="2">Uncharacterized protein</fullName>
    </submittedName>
</protein>
<gene>
    <name evidence="2" type="ORF">PFISCL1PPCAC_18570</name>
</gene>
<evidence type="ECO:0000313" key="3">
    <source>
        <dbReference type="Proteomes" id="UP001432322"/>
    </source>
</evidence>
<feature type="transmembrane region" description="Helical" evidence="1">
    <location>
        <begin position="46"/>
        <end position="66"/>
    </location>
</feature>
<feature type="transmembrane region" description="Helical" evidence="1">
    <location>
        <begin position="15"/>
        <end position="40"/>
    </location>
</feature>
<feature type="transmembrane region" description="Helical" evidence="1">
    <location>
        <begin position="117"/>
        <end position="143"/>
    </location>
</feature>
<evidence type="ECO:0000256" key="1">
    <source>
        <dbReference type="SAM" id="Phobius"/>
    </source>
</evidence>
<sequence length="171" mass="18961">GVSCLGFPITEAARIFAAVMCATAVIGFGFSLFNFVIYVVNGVMPWLMIAPLVWTLLQFVCFALVFPACNNKQPERIIPALTFSAFGCIGMAGLLGWSTVLVVQNGYVDLFYFDWQIGWPIIVLTAIGTLAFLYITITMAIAFKHVKLQKIEILRLAALPRYNQGDWKGHM</sequence>
<feature type="non-terminal residue" evidence="2">
    <location>
        <position position="1"/>
    </location>
</feature>
<dbReference type="AlphaFoldDB" id="A0AAV5W6W1"/>
<name>A0AAV5W6W1_9BILA</name>